<organism evidence="8 9">
    <name type="scientific">Talaromyces proteolyticus</name>
    <dbReference type="NCBI Taxonomy" id="1131652"/>
    <lineage>
        <taxon>Eukaryota</taxon>
        <taxon>Fungi</taxon>
        <taxon>Dikarya</taxon>
        <taxon>Ascomycota</taxon>
        <taxon>Pezizomycotina</taxon>
        <taxon>Eurotiomycetes</taxon>
        <taxon>Eurotiomycetidae</taxon>
        <taxon>Eurotiales</taxon>
        <taxon>Trichocomaceae</taxon>
        <taxon>Talaromyces</taxon>
        <taxon>Talaromyces sect. Bacilispori</taxon>
    </lineage>
</organism>
<dbReference type="PANTHER" id="PTHR24379">
    <property type="entry name" value="KRAB AND ZINC FINGER DOMAIN-CONTAINING"/>
    <property type="match status" value="1"/>
</dbReference>
<dbReference type="FunFam" id="3.30.160.60:FF:001649">
    <property type="entry name" value="C2H2 transcription factor Swi5"/>
    <property type="match status" value="1"/>
</dbReference>
<evidence type="ECO:0000256" key="2">
    <source>
        <dbReference type="ARBA" id="ARBA00022737"/>
    </source>
</evidence>
<feature type="region of interest" description="Disordered" evidence="6">
    <location>
        <begin position="613"/>
        <end position="702"/>
    </location>
</feature>
<reference evidence="8" key="1">
    <citation type="submission" date="2021-12" db="EMBL/GenBank/DDBJ databases">
        <title>Convergent genome expansion in fungi linked to evolution of root-endophyte symbiosis.</title>
        <authorList>
            <consortium name="DOE Joint Genome Institute"/>
            <person name="Ke Y.-H."/>
            <person name="Bonito G."/>
            <person name="Liao H.-L."/>
            <person name="Looney B."/>
            <person name="Rojas-Flechas A."/>
            <person name="Nash J."/>
            <person name="Hameed K."/>
            <person name="Schadt C."/>
            <person name="Martin F."/>
            <person name="Crous P.W."/>
            <person name="Miettinen O."/>
            <person name="Magnuson J.K."/>
            <person name="Labbe J."/>
            <person name="Jacobson D."/>
            <person name="Doktycz M.J."/>
            <person name="Veneault-Fourrey C."/>
            <person name="Kuo A."/>
            <person name="Mondo S."/>
            <person name="Calhoun S."/>
            <person name="Riley R."/>
            <person name="Ohm R."/>
            <person name="LaButti K."/>
            <person name="Andreopoulos B."/>
            <person name="Pangilinan J."/>
            <person name="Nolan M."/>
            <person name="Tritt A."/>
            <person name="Clum A."/>
            <person name="Lipzen A."/>
            <person name="Daum C."/>
            <person name="Barry K."/>
            <person name="Grigoriev I.V."/>
            <person name="Vilgalys R."/>
        </authorList>
    </citation>
    <scope>NUCLEOTIDE SEQUENCE</scope>
    <source>
        <strain evidence="8">PMI_201</strain>
    </source>
</reference>
<dbReference type="PROSITE" id="PS00028">
    <property type="entry name" value="ZINC_FINGER_C2H2_1"/>
    <property type="match status" value="2"/>
</dbReference>
<feature type="compositionally biased region" description="Polar residues" evidence="6">
    <location>
        <begin position="618"/>
        <end position="638"/>
    </location>
</feature>
<dbReference type="PANTHER" id="PTHR24379:SF121">
    <property type="entry name" value="C2H2-TYPE DOMAIN-CONTAINING PROTEIN"/>
    <property type="match status" value="1"/>
</dbReference>
<dbReference type="EMBL" id="JAJTJA010000010">
    <property type="protein sequence ID" value="KAH8692665.1"/>
    <property type="molecule type" value="Genomic_DNA"/>
</dbReference>
<dbReference type="Gene3D" id="3.30.160.60">
    <property type="entry name" value="Classic Zinc Finger"/>
    <property type="match status" value="3"/>
</dbReference>
<feature type="domain" description="C2H2-type" evidence="7">
    <location>
        <begin position="467"/>
        <end position="494"/>
    </location>
</feature>
<dbReference type="SUPFAM" id="SSF57667">
    <property type="entry name" value="beta-beta-alpha zinc fingers"/>
    <property type="match status" value="2"/>
</dbReference>
<feature type="compositionally biased region" description="Polar residues" evidence="6">
    <location>
        <begin position="1"/>
        <end position="10"/>
    </location>
</feature>
<evidence type="ECO:0000256" key="5">
    <source>
        <dbReference type="PROSITE-ProRule" id="PRU00042"/>
    </source>
</evidence>
<feature type="compositionally biased region" description="Low complexity" evidence="6">
    <location>
        <begin position="337"/>
        <end position="346"/>
    </location>
</feature>
<feature type="region of interest" description="Disordered" evidence="6">
    <location>
        <begin position="332"/>
        <end position="395"/>
    </location>
</feature>
<dbReference type="GeneID" id="70242048"/>
<sequence length="757" mass="83639">MLVSPSSNIQRRQRLHRRQNSIPVALEAAKFPNLPAAAMHRYSMHKRGTSLDQRAVNLQPGVVSKDGPTTSYHRHPNVLQETQQQMSRLNQPYFDQSNIHMSSNTDCQQLGPGGLNVFTNTHSNENLVNYACMNTGGFDIELEDFKNRQTKPAIGNIRQQQQQPSKASIAFTNSLETQSMNEESWQISQSGLPQVYDLRRMSVQSDLSQHQYTPSTPPKQIHTNYFPLTPEATPFRRNATLATHGQNLRILPTKNVVYQTAQPMYMQRAKSLQGVPGSNFTEPQIDVPSPPNTAPVDYDSFDLLTSQESDFESTEFQLPSESESFALNDKQHHVQLSSTSTSFQSSPETAYMPLPTASSKTPKVSISLVTPSNSSPQKMDTPSSPESPSKAKLSPRVASIDNLNLDARVQASIAQTGITLDEIASYISGPDPIDGKWVCVHPGCNRRFGRKENIKSHVQTHLGDRQYKCDHCHKCFVRGHDLKRHAKIHTGDKPYECPCGNVFARHDALTRHRQRGMCIGGYTGVVRKTTKRGRPKKNRPDMDERQDKASRTREKIAASVIAPSVSGSDSSCGSPPSDIFETMSIQASSPLDDVTLFDTKDYCMPSDVFTFTPPASPGYSTGNKPSPAQSIRSHSPSSEDGCFSRSPSKQSLEDIPEEIPDLPPISEAAGCFDPEPENAIQRSLASFSSPPPVPALTSPGAGSEIDIFINHDSSFSDFNNGSSFPNDMDLFPSKPAPSMNEDIFLEFTDDQSNDPFF</sequence>
<dbReference type="FunFam" id="3.30.160.60:FF:000504">
    <property type="entry name" value="C2H2 transcription factor swi5"/>
    <property type="match status" value="1"/>
</dbReference>
<dbReference type="SMART" id="SM00355">
    <property type="entry name" value="ZnF_C2H2"/>
    <property type="match status" value="2"/>
</dbReference>
<keyword evidence="4" id="KW-0862">Zinc</keyword>
<keyword evidence="2" id="KW-0677">Repeat</keyword>
<feature type="region of interest" description="Disordered" evidence="6">
    <location>
        <begin position="529"/>
        <end position="555"/>
    </location>
</feature>
<evidence type="ECO:0000259" key="7">
    <source>
        <dbReference type="PROSITE" id="PS50157"/>
    </source>
</evidence>
<dbReference type="GO" id="GO:0008270">
    <property type="term" value="F:zinc ion binding"/>
    <property type="evidence" value="ECO:0007669"/>
    <property type="project" value="UniProtKB-KW"/>
</dbReference>
<dbReference type="InterPro" id="IPR013087">
    <property type="entry name" value="Znf_C2H2_type"/>
</dbReference>
<keyword evidence="9" id="KW-1185">Reference proteome</keyword>
<gene>
    <name evidence="8" type="ORF">BGW36DRAFT_302199</name>
</gene>
<evidence type="ECO:0000256" key="3">
    <source>
        <dbReference type="ARBA" id="ARBA00022771"/>
    </source>
</evidence>
<dbReference type="AlphaFoldDB" id="A0AAD4KMK7"/>
<dbReference type="Proteomes" id="UP001201262">
    <property type="component" value="Unassembled WGS sequence"/>
</dbReference>
<evidence type="ECO:0000256" key="6">
    <source>
        <dbReference type="SAM" id="MobiDB-lite"/>
    </source>
</evidence>
<dbReference type="InterPro" id="IPR036236">
    <property type="entry name" value="Znf_C2H2_sf"/>
</dbReference>
<evidence type="ECO:0000313" key="8">
    <source>
        <dbReference type="EMBL" id="KAH8692665.1"/>
    </source>
</evidence>
<accession>A0AAD4KMK7</accession>
<keyword evidence="1" id="KW-0479">Metal-binding</keyword>
<feature type="compositionally biased region" description="Basic and acidic residues" evidence="6">
    <location>
        <begin position="538"/>
        <end position="555"/>
    </location>
</feature>
<feature type="region of interest" description="Disordered" evidence="6">
    <location>
        <begin position="274"/>
        <end position="299"/>
    </location>
</feature>
<proteinExistence type="predicted"/>
<feature type="compositionally biased region" description="Polar residues" evidence="6">
    <location>
        <begin position="356"/>
        <end position="387"/>
    </location>
</feature>
<keyword evidence="3 5" id="KW-0863">Zinc-finger</keyword>
<dbReference type="RefSeq" id="XP_046068538.1">
    <property type="nucleotide sequence ID" value="XM_046211761.1"/>
</dbReference>
<name>A0AAD4KMK7_9EURO</name>
<protein>
    <submittedName>
        <fullName evidence="8">C2H2 transcription factor Swi5</fullName>
    </submittedName>
</protein>
<dbReference type="PROSITE" id="PS50157">
    <property type="entry name" value="ZINC_FINGER_C2H2_2"/>
    <property type="match status" value="2"/>
</dbReference>
<feature type="domain" description="C2H2-type" evidence="7">
    <location>
        <begin position="437"/>
        <end position="466"/>
    </location>
</feature>
<evidence type="ECO:0000313" key="9">
    <source>
        <dbReference type="Proteomes" id="UP001201262"/>
    </source>
</evidence>
<feature type="region of interest" description="Disordered" evidence="6">
    <location>
        <begin position="1"/>
        <end position="21"/>
    </location>
</feature>
<evidence type="ECO:0000256" key="4">
    <source>
        <dbReference type="ARBA" id="ARBA00022833"/>
    </source>
</evidence>
<comment type="caution">
    <text evidence="8">The sequence shown here is derived from an EMBL/GenBank/DDBJ whole genome shotgun (WGS) entry which is preliminary data.</text>
</comment>
<evidence type="ECO:0000256" key="1">
    <source>
        <dbReference type="ARBA" id="ARBA00022723"/>
    </source>
</evidence>